<keyword evidence="2" id="KW-1185">Reference proteome</keyword>
<reference evidence="1" key="1">
    <citation type="submission" date="2018-02" db="EMBL/GenBank/DDBJ databases">
        <title>The genomes of Aspergillus section Nigri reveals drivers in fungal speciation.</title>
        <authorList>
            <consortium name="DOE Joint Genome Institute"/>
            <person name="Vesth T.C."/>
            <person name="Nybo J."/>
            <person name="Theobald S."/>
            <person name="Brandl J."/>
            <person name="Frisvad J.C."/>
            <person name="Nielsen K.F."/>
            <person name="Lyhne E.K."/>
            <person name="Kogle M.E."/>
            <person name="Kuo A."/>
            <person name="Riley R."/>
            <person name="Clum A."/>
            <person name="Nolan M."/>
            <person name="Lipzen A."/>
            <person name="Salamov A."/>
            <person name="Henrissat B."/>
            <person name="Wiebenga A."/>
            <person name="De vries R.P."/>
            <person name="Grigoriev I.V."/>
            <person name="Mortensen U.H."/>
            <person name="Andersen M.R."/>
            <person name="Baker S.E."/>
        </authorList>
    </citation>
    <scope>NUCLEOTIDE SEQUENCE</scope>
    <source>
        <strain evidence="1">CBS 121060</strain>
    </source>
</reference>
<name>A0ACD1H9E8_9EURO</name>
<protein>
    <submittedName>
        <fullName evidence="1">Uncharacterized protein</fullName>
    </submittedName>
</protein>
<dbReference type="Proteomes" id="UP000249661">
    <property type="component" value="Unassembled WGS sequence"/>
</dbReference>
<evidence type="ECO:0000313" key="2">
    <source>
        <dbReference type="Proteomes" id="UP000249661"/>
    </source>
</evidence>
<organism evidence="1 2">
    <name type="scientific">Aspergillus aculeatinus CBS 121060</name>
    <dbReference type="NCBI Taxonomy" id="1448322"/>
    <lineage>
        <taxon>Eukaryota</taxon>
        <taxon>Fungi</taxon>
        <taxon>Dikarya</taxon>
        <taxon>Ascomycota</taxon>
        <taxon>Pezizomycotina</taxon>
        <taxon>Eurotiomycetes</taxon>
        <taxon>Eurotiomycetidae</taxon>
        <taxon>Eurotiales</taxon>
        <taxon>Aspergillaceae</taxon>
        <taxon>Aspergillus</taxon>
        <taxon>Aspergillus subgen. Circumdati</taxon>
    </lineage>
</organism>
<proteinExistence type="predicted"/>
<dbReference type="EMBL" id="KZ824957">
    <property type="protein sequence ID" value="RAH70063.1"/>
    <property type="molecule type" value="Genomic_DNA"/>
</dbReference>
<sequence length="755" mass="85546">MPPRLHLVRHAEGLHNLGMAYWSLEDPPLTEKGREQCSKLREHFPSHPSVELVVSSPMHRAIATAVESFRPLFDRLPGSRLVALPDLQEISSFPCDIGSEVTALQAKTEELGVHIDWSHVEDGWTSKDGRYKPTREAIQERARAARRWLYERPEKEVVVVTHGAFLHFLTEDWEDSCVYEGTGWANTEYRTYEMTAAPEDDEISLVECDSSRVRRGKTHGASSRDEQSRLYGMALQGWEEQGYLLNGITQTAIDRNSSPASRLMLGVFSHLPPSTASDKDCTKCKSRRIQCDRSLPKCRKCISRNYDCPGYGPVFKWVQGVASRGKLSGQAIPVPKKNENGEEERRECRTPHHSQLQNAELTGSEIYTQPESPAEALLSHLLAHFDQHVATRLAWVDGPDNPWRNLVMQLTHSSPVVLYSVLAMASEDLILRYEAGHRLRRLQAASLDYKSKTLSLLGQQLDMLPREGSGSPGHNHQVRCILAAILLLYNVELLTAEDARWRVHIQGARAVIQWMSQAVARRNVEDQVDVFLLYEYYYSSVFMGLTTFDPLEETSKTIQTHDTLTVFSDFVQVMQTVTRAEREKHAGNPDAILPTLEDIMEEIDAAKSRTLLLSQRIQFRSADAQRDFDHLSPMYYHACLIYSHRVLGDCSAEEPCILLSRDAVLDHVSCLTHSASFAQDLVWPLFIAGTECRGCPTKQATVERAMLAVMQISGRLDRDRVLAFLKTYWETKLSPDVTWIQFARSRAADCRFLII</sequence>
<gene>
    <name evidence="1" type="ORF">BO66DRAFT_438766</name>
</gene>
<accession>A0ACD1H9E8</accession>
<evidence type="ECO:0000313" key="1">
    <source>
        <dbReference type="EMBL" id="RAH70063.1"/>
    </source>
</evidence>